<dbReference type="Proteomes" id="UP000765509">
    <property type="component" value="Unassembled WGS sequence"/>
</dbReference>
<feature type="non-terminal residue" evidence="2">
    <location>
        <position position="83"/>
    </location>
</feature>
<keyword evidence="3" id="KW-1185">Reference proteome</keyword>
<dbReference type="AlphaFoldDB" id="A0A9Q3KF29"/>
<sequence>MVLNLSELSNHPASIVRGKGFLVLNLLLLGPPGVNSSILEKQIVLKPTTAFLTIPEDYGAESRRMEAPVDEPPTSDATSCHSN</sequence>
<name>A0A9Q3KF29_9BASI</name>
<dbReference type="EMBL" id="AVOT02103101">
    <property type="protein sequence ID" value="MBW0578582.1"/>
    <property type="molecule type" value="Genomic_DNA"/>
</dbReference>
<organism evidence="2 3">
    <name type="scientific">Austropuccinia psidii MF-1</name>
    <dbReference type="NCBI Taxonomy" id="1389203"/>
    <lineage>
        <taxon>Eukaryota</taxon>
        <taxon>Fungi</taxon>
        <taxon>Dikarya</taxon>
        <taxon>Basidiomycota</taxon>
        <taxon>Pucciniomycotina</taxon>
        <taxon>Pucciniomycetes</taxon>
        <taxon>Pucciniales</taxon>
        <taxon>Sphaerophragmiaceae</taxon>
        <taxon>Austropuccinia</taxon>
    </lineage>
</organism>
<protein>
    <submittedName>
        <fullName evidence="2">Uncharacterized protein</fullName>
    </submittedName>
</protein>
<reference evidence="2" key="1">
    <citation type="submission" date="2021-03" db="EMBL/GenBank/DDBJ databases">
        <title>Draft genome sequence of rust myrtle Austropuccinia psidii MF-1, a brazilian biotype.</title>
        <authorList>
            <person name="Quecine M.C."/>
            <person name="Pachon D.M.R."/>
            <person name="Bonatelli M.L."/>
            <person name="Correr F.H."/>
            <person name="Franceschini L.M."/>
            <person name="Leite T.F."/>
            <person name="Margarido G.R.A."/>
            <person name="Almeida C.A."/>
            <person name="Ferrarezi J.A."/>
            <person name="Labate C.A."/>
        </authorList>
    </citation>
    <scope>NUCLEOTIDE SEQUENCE</scope>
    <source>
        <strain evidence="2">MF-1</strain>
    </source>
</reference>
<evidence type="ECO:0000313" key="3">
    <source>
        <dbReference type="Proteomes" id="UP000765509"/>
    </source>
</evidence>
<gene>
    <name evidence="2" type="ORF">O181_118297</name>
</gene>
<accession>A0A9Q3KF29</accession>
<proteinExistence type="predicted"/>
<comment type="caution">
    <text evidence="2">The sequence shown here is derived from an EMBL/GenBank/DDBJ whole genome shotgun (WGS) entry which is preliminary data.</text>
</comment>
<evidence type="ECO:0000313" key="2">
    <source>
        <dbReference type="EMBL" id="MBW0578582.1"/>
    </source>
</evidence>
<evidence type="ECO:0000256" key="1">
    <source>
        <dbReference type="SAM" id="MobiDB-lite"/>
    </source>
</evidence>
<feature type="region of interest" description="Disordered" evidence="1">
    <location>
        <begin position="62"/>
        <end position="83"/>
    </location>
</feature>